<comment type="caution">
    <text evidence="5">The sequence shown here is derived from an EMBL/GenBank/DDBJ whole genome shotgun (WGS) entry which is preliminary data.</text>
</comment>
<feature type="domain" description="Bulb-type lectin" evidence="4">
    <location>
        <begin position="31"/>
        <end position="150"/>
    </location>
</feature>
<evidence type="ECO:0000313" key="6">
    <source>
        <dbReference type="Proteomes" id="UP000288805"/>
    </source>
</evidence>
<proteinExistence type="predicted"/>
<gene>
    <name evidence="5" type="primary">VvCHDp000318_4</name>
    <name evidence="5" type="ORF">CK203_014454</name>
</gene>
<accession>A0A438K4K3</accession>
<keyword evidence="3" id="KW-0325">Glycoprotein</keyword>
<dbReference type="SUPFAM" id="SSF51110">
    <property type="entry name" value="alpha-D-mannose-specific plant lectins"/>
    <property type="match status" value="1"/>
</dbReference>
<dbReference type="GO" id="GO:0016301">
    <property type="term" value="F:kinase activity"/>
    <property type="evidence" value="ECO:0007669"/>
    <property type="project" value="UniProtKB-KW"/>
</dbReference>
<dbReference type="Gene3D" id="2.90.10.10">
    <property type="entry name" value="Bulb-type lectin domain"/>
    <property type="match status" value="1"/>
</dbReference>
<organism evidence="5 6">
    <name type="scientific">Vitis vinifera</name>
    <name type="common">Grape</name>
    <dbReference type="NCBI Taxonomy" id="29760"/>
    <lineage>
        <taxon>Eukaryota</taxon>
        <taxon>Viridiplantae</taxon>
        <taxon>Streptophyta</taxon>
        <taxon>Embryophyta</taxon>
        <taxon>Tracheophyta</taxon>
        <taxon>Spermatophyta</taxon>
        <taxon>Magnoliopsida</taxon>
        <taxon>eudicotyledons</taxon>
        <taxon>Gunneridae</taxon>
        <taxon>Pentapetalae</taxon>
        <taxon>rosids</taxon>
        <taxon>Vitales</taxon>
        <taxon>Vitaceae</taxon>
        <taxon>Viteae</taxon>
        <taxon>Vitis</taxon>
    </lineage>
</organism>
<dbReference type="AlphaFoldDB" id="A0A438K4K3"/>
<keyword evidence="5" id="KW-0808">Transferase</keyword>
<keyword evidence="1" id="KW-0732">Signal</keyword>
<reference evidence="5 6" key="1">
    <citation type="journal article" date="2018" name="PLoS Genet.">
        <title>Population sequencing reveals clonal diversity and ancestral inbreeding in the grapevine cultivar Chardonnay.</title>
        <authorList>
            <person name="Roach M.J."/>
            <person name="Johnson D.L."/>
            <person name="Bohlmann J."/>
            <person name="van Vuuren H.J."/>
            <person name="Jones S.J."/>
            <person name="Pretorius I.S."/>
            <person name="Schmidt S.A."/>
            <person name="Borneman A.R."/>
        </authorList>
    </citation>
    <scope>NUCLEOTIDE SEQUENCE [LARGE SCALE GENOMIC DNA]</scope>
    <source>
        <strain evidence="6">cv. Chardonnay</strain>
        <tissue evidence="5">Leaf</tissue>
    </source>
</reference>
<dbReference type="InterPro" id="IPR036426">
    <property type="entry name" value="Bulb-type_lectin_dom_sf"/>
</dbReference>
<dbReference type="GO" id="GO:0030246">
    <property type="term" value="F:carbohydrate binding"/>
    <property type="evidence" value="ECO:0007669"/>
    <property type="project" value="UniProtKB-KW"/>
</dbReference>
<dbReference type="PANTHER" id="PTHR32444:SF235">
    <property type="entry name" value="OS01G0783900 PROTEIN"/>
    <property type="match status" value="1"/>
</dbReference>
<evidence type="ECO:0000256" key="3">
    <source>
        <dbReference type="ARBA" id="ARBA00023180"/>
    </source>
</evidence>
<sequence length="188" mass="20932">MISSMSARMMNLKKENYLAVCFHLEFADAFTDTISQGQSITTSQTIISAGGEFELGFFSPGNSTKYYVGIWYKKISEPTIVWVANRDYPFTNPSVVLTVRTDGNLEVWEGKISYRVTNISSNSKTSATLLDSGNLVLRNDNSSIWQSFDYPSDTFLPGMKLGYDKRAGKTWSLVSWKSTEDPSPGVSP</sequence>
<dbReference type="SMART" id="SM00108">
    <property type="entry name" value="B_lectin"/>
    <property type="match status" value="1"/>
</dbReference>
<keyword evidence="5" id="KW-0418">Kinase</keyword>
<keyword evidence="5" id="KW-0675">Receptor</keyword>
<evidence type="ECO:0000256" key="2">
    <source>
        <dbReference type="ARBA" id="ARBA00023157"/>
    </source>
</evidence>
<evidence type="ECO:0000256" key="1">
    <source>
        <dbReference type="ARBA" id="ARBA00022729"/>
    </source>
</evidence>
<dbReference type="CDD" id="cd00028">
    <property type="entry name" value="B_lectin"/>
    <property type="match status" value="1"/>
</dbReference>
<name>A0A438K4K3_VITVI</name>
<dbReference type="FunFam" id="2.90.10.10:FF:000005">
    <property type="entry name" value="G-type lectin S-receptor-like serine/threonine-protein kinase"/>
    <property type="match status" value="1"/>
</dbReference>
<dbReference type="Pfam" id="PF01453">
    <property type="entry name" value="B_lectin"/>
    <property type="match status" value="1"/>
</dbReference>
<dbReference type="EMBL" id="QGNW01000016">
    <property type="protein sequence ID" value="RVX16144.1"/>
    <property type="molecule type" value="Genomic_DNA"/>
</dbReference>
<dbReference type="PANTHER" id="PTHR32444">
    <property type="entry name" value="BULB-TYPE LECTIN DOMAIN-CONTAINING PROTEIN"/>
    <property type="match status" value="1"/>
</dbReference>
<dbReference type="InterPro" id="IPR001480">
    <property type="entry name" value="Bulb-type_lectin_dom"/>
</dbReference>
<keyword evidence="2" id="KW-1015">Disulfide bond</keyword>
<protein>
    <submittedName>
        <fullName evidence="5">G-type lectin S-receptor-like serine/threonine-protein kinase</fullName>
    </submittedName>
</protein>
<dbReference type="PROSITE" id="PS50927">
    <property type="entry name" value="BULB_LECTIN"/>
    <property type="match status" value="1"/>
</dbReference>
<evidence type="ECO:0000313" key="5">
    <source>
        <dbReference type="EMBL" id="RVX16144.1"/>
    </source>
</evidence>
<dbReference type="Proteomes" id="UP000288805">
    <property type="component" value="Unassembled WGS sequence"/>
</dbReference>
<evidence type="ECO:0000259" key="4">
    <source>
        <dbReference type="PROSITE" id="PS50927"/>
    </source>
</evidence>
<keyword evidence="5" id="KW-0430">Lectin</keyword>